<dbReference type="EMBL" id="CP109109">
    <property type="protein sequence ID" value="WSB98834.1"/>
    <property type="molecule type" value="Genomic_DNA"/>
</dbReference>
<keyword evidence="2" id="KW-1185">Reference proteome</keyword>
<reference evidence="1" key="1">
    <citation type="submission" date="2022-10" db="EMBL/GenBank/DDBJ databases">
        <title>The complete genomes of actinobacterial strains from the NBC collection.</title>
        <authorList>
            <person name="Joergensen T.S."/>
            <person name="Alvarez Arevalo M."/>
            <person name="Sterndorff E.B."/>
            <person name="Faurdal D."/>
            <person name="Vuksanovic O."/>
            <person name="Mourched A.-S."/>
            <person name="Charusanti P."/>
            <person name="Shaw S."/>
            <person name="Blin K."/>
            <person name="Weber T."/>
        </authorList>
    </citation>
    <scope>NUCLEOTIDE SEQUENCE</scope>
    <source>
        <strain evidence="1">NBC 01771</strain>
    </source>
</reference>
<protein>
    <submittedName>
        <fullName evidence="1">Uncharacterized protein</fullName>
    </submittedName>
</protein>
<sequence length="290" mass="32679">MTSTERRSAWARLRSLFGRPESTLFAPVTVDLPELLAVHRGSTVSFETPAKGGGFTFQVEVRCDWCAEGRLDEAALSSGIDRYQASMAERISYRVRDIARLYEPFHVEEAECAVNDALREGECFENGLVTCTTVAHLQPAPEVLDKQREASLELQEIEHKYAKSELQVRLLREASEKWQDFLAEGLIGERADDDTMSWLTPWAVLLAEQPDRAATEVGDMFQQRQNQVDRFVKLLGRQRKEYESQDLYEFVIANEQQLGHAMRLFGLPLPGDLPPGGGMPEPLPRRPAAG</sequence>
<gene>
    <name evidence="1" type="ORF">OG835_18645</name>
</gene>
<organism evidence="1 2">
    <name type="scientific">Streptomyces scopuliridis</name>
    <dbReference type="NCBI Taxonomy" id="452529"/>
    <lineage>
        <taxon>Bacteria</taxon>
        <taxon>Bacillati</taxon>
        <taxon>Actinomycetota</taxon>
        <taxon>Actinomycetes</taxon>
        <taxon>Kitasatosporales</taxon>
        <taxon>Streptomycetaceae</taxon>
        <taxon>Streptomyces</taxon>
    </lineage>
</organism>
<name>A0ACD4ZKD2_9ACTN</name>
<accession>A0ACD4ZKD2</accession>
<evidence type="ECO:0000313" key="2">
    <source>
        <dbReference type="Proteomes" id="UP001348369"/>
    </source>
</evidence>
<dbReference type="Proteomes" id="UP001348369">
    <property type="component" value="Chromosome"/>
</dbReference>
<evidence type="ECO:0000313" key="1">
    <source>
        <dbReference type="EMBL" id="WSB98834.1"/>
    </source>
</evidence>
<proteinExistence type="predicted"/>